<dbReference type="Pfam" id="PF14635">
    <property type="entry name" value="HHH_7"/>
    <property type="match status" value="1"/>
</dbReference>
<feature type="compositionally biased region" description="Polar residues" evidence="1">
    <location>
        <begin position="505"/>
        <end position="522"/>
    </location>
</feature>
<dbReference type="VEuPathDB" id="PiroplasmaDB:BmR1_04g05405"/>
<feature type="domain" description="Spt6 SH2" evidence="3">
    <location>
        <begin position="1441"/>
        <end position="1649"/>
    </location>
</feature>
<dbReference type="GO" id="GO:0008023">
    <property type="term" value="C:transcription elongation factor complex"/>
    <property type="evidence" value="ECO:0007669"/>
    <property type="project" value="TreeGrafter"/>
</dbReference>
<dbReference type="Gene3D" id="1.10.3500.10">
    <property type="entry name" value="Tex N-terminal region-like"/>
    <property type="match status" value="1"/>
</dbReference>
<reference evidence="5 6" key="1">
    <citation type="journal article" date="2012" name="Nucleic Acids Res.">
        <title>Sequencing of the smallest Apicomplexan genome from the human pathogen Babesia microti.</title>
        <authorList>
            <person name="Cornillot E."/>
            <person name="Hadj-Kaddour K."/>
            <person name="Dassouli A."/>
            <person name="Noel B."/>
            <person name="Ranwez V."/>
            <person name="Vacherie B."/>
            <person name="Augagneur Y."/>
            <person name="Bres V."/>
            <person name="Duclos A."/>
            <person name="Randazzo S."/>
            <person name="Carcy B."/>
            <person name="Debierre-Grockiego F."/>
            <person name="Delbecq S."/>
            <person name="Moubri-Menage K."/>
            <person name="Shams-Eldin H."/>
            <person name="Usmani-Brown S."/>
            <person name="Bringaud F."/>
            <person name="Wincker P."/>
            <person name="Vivares C.P."/>
            <person name="Schwarz R.T."/>
            <person name="Schetters T.P."/>
            <person name="Krause P.J."/>
            <person name="Gorenflot A."/>
            <person name="Berry V."/>
            <person name="Barbe V."/>
            <person name="Ben Mamoun C."/>
        </authorList>
    </citation>
    <scope>NUCLEOTIDE SEQUENCE [LARGE SCALE GENOMIC DNA]</scope>
    <source>
        <strain evidence="5 6">RI</strain>
    </source>
</reference>
<feature type="compositionally biased region" description="Basic and acidic residues" evidence="1">
    <location>
        <begin position="151"/>
        <end position="162"/>
    </location>
</feature>
<dbReference type="Gene3D" id="3.30.420.140">
    <property type="entry name" value="YqgF/RNase H-like domain"/>
    <property type="match status" value="1"/>
</dbReference>
<dbReference type="InterPro" id="IPR023319">
    <property type="entry name" value="Tex-like_HTH_dom_sf"/>
</dbReference>
<dbReference type="Pfam" id="PF14632">
    <property type="entry name" value="SPT6_acidic"/>
    <property type="match status" value="1"/>
</dbReference>
<evidence type="ECO:0000259" key="4">
    <source>
        <dbReference type="Pfam" id="PF14635"/>
    </source>
</evidence>
<dbReference type="InterPro" id="IPR032706">
    <property type="entry name" value="Spt6_HHH"/>
</dbReference>
<evidence type="ECO:0000256" key="1">
    <source>
        <dbReference type="SAM" id="MobiDB-lite"/>
    </source>
</evidence>
<dbReference type="GO" id="GO:0031491">
    <property type="term" value="F:nucleosome binding"/>
    <property type="evidence" value="ECO:0007669"/>
    <property type="project" value="TreeGrafter"/>
</dbReference>
<sequence length="1721" mass="198439">MGLSKVSDIKKKKKRKSHRQDGDELAKRKKKTERFGSSLVKKVKSSTDDNDKDNSLFDDEASVTDSAGRSYDSEDEGGVDDEMKGFIVDEVDDEEELSDGGRSEEYEDYEVNNQLDDDDLSLIAENTGQQAVKHRLRKKNKDTLDEDSDRDEVKGKATDDRYLSDDYEEDEWLEDDYADNEIHMNDMWNSIAECFGDVELVINILKNRKPNFNEYQDNEDKYDESPEKTEGLRKLSTLSHIAEPDEIIREYMTAEDEAICNADMPERLSLAYGNRKLPVEIKDIVNESAWIIGALNKQFPEELSFENVLKRYIDSFGETVTIFPDDISNEIKTKVELVIMWILNHKLEPAYIICQKMHLLSPPLTESMIWKIYDLDLEWYRLKEILNELNDTIISNGIEDLPADVDKILTNFSDFTDLEDVKYFLSIHYPQIDNQYATELITNNSPVDEKTNVNMQNANKNDSSVAIDKDDIFGEDQVENDESDDSNFTINDEDEEDQNNIIEQSTIQPQTDKPGHSKTTIARPTEAISGLNIISSIKIGNLNESWNEYFPLPSQFAQVLSKTVEFSAQTDDDCNNLYIDQANCIEEWDKIITNRASKNYSTAYPSNISSDNEIISQQVEEWCEQFQTGPFNSGRKVLDALITYYSKRLATQLGIRRFMRELYMHSASITTITTPLGENQIDPSSPNWLPSRLLKIPIRMLINASKTNYTYPTQYTNIWSRLNNLREQLCNTSLGYLYLEVLNLKDKGLIELVIHPLIDSENIYWGSQRYSNRLRQWKERYQTTKDGPSGPLKQEYEDGKSLIDREHFALVEAEKSDSRWRENVIDKLSIVYLSYFNKKFGGEKFLPILTYIQDKIVRRLLKELLIKFRREASDKLIREGQNLVIQYCKAMLHWHFDLDTDKFYQKHNPLSTLKQQNIASAVGNDSGLFITLVDYNGFYIQHFCYYFIVGPGVRRDMSNIQYTDSASTNSQLEINDIVEKFLEYKVSLLLVGITSVDSYNVYKVLSDKLSSRLSHGDKKFIVEIVPTKIPQIYASSDKCRKEFGTIYPQEVLVSIGLVRYFQSPCSEIVNLWNDGVTNHLLELQLHPIQDVIPKNKLLKALEMQCVIEVSRCGVSLAELSEKHHARGVLQFVPGLGPRKAQVILQAMSKGPLYRNLLDPKHYGLEIKGIGNCVYENCASFIRDPIDKITDCPSQSTEISDGIDWYKSYDGSTFGFTRIGPEDYGMAKRIISLVNENGSTALDSVDLSILAKEYTSKLDKFAVLRALKHLNLIRDELVHPFSSMNVEYDSPNYETIFYASLKENPMTFKTGYAVHCKIESINEVGIRGRIYPSGITAVVADFKQLKSSLSINRQAESILNEQLPSRISRIEYRPRIEFDTYTFRVEVMVTTQMVKRLLYEFYDKLSKMGVEKFVSPLCLFDVTILRKRAFFEIDQFLKPKIQYKRIIRHPLYRAWPVKKAIAYLRQEQICIGQSCFLPLPQSDKLNLIMKTCSDPFNCVSFTIHESNQRSPGELGKELVINGESFMSLDQIVAQLCDTLKVNLEEIYSHPRYRSNCDVAKVERDLLQECAMKPDSISWALCPPDPKRRVVQGGTQNVNHPLRFALVVVPPGAMIKSIPTIKDSIYVSHKKFTLWTHSENTLKSLLNWWKETGYWNRNAELEMYNNQKMKKMGMDKTVAHAEGQMDRYRHPHNQPYYRPAPQQLYQQVPPQGWGYQPYGRQNY</sequence>
<evidence type="ECO:0000313" key="5">
    <source>
        <dbReference type="EMBL" id="CCF75279.2"/>
    </source>
</evidence>
<dbReference type="InterPro" id="IPR035420">
    <property type="entry name" value="Spt6_SH2"/>
</dbReference>
<evidence type="ECO:0000313" key="6">
    <source>
        <dbReference type="Proteomes" id="UP000002899"/>
    </source>
</evidence>
<dbReference type="InterPro" id="IPR028083">
    <property type="entry name" value="Spt6_acidic_N_dom"/>
</dbReference>
<feature type="region of interest" description="Disordered" evidence="1">
    <location>
        <begin position="1"/>
        <end position="107"/>
    </location>
</feature>
<evidence type="ECO:0000259" key="2">
    <source>
        <dbReference type="Pfam" id="PF14632"/>
    </source>
</evidence>
<feature type="region of interest" description="Disordered" evidence="1">
    <location>
        <begin position="447"/>
        <end position="524"/>
    </location>
</feature>
<dbReference type="GO" id="GO:0003746">
    <property type="term" value="F:translation elongation factor activity"/>
    <property type="evidence" value="ECO:0007669"/>
    <property type="project" value="UniProtKB-KW"/>
</dbReference>
<dbReference type="PANTHER" id="PTHR10145:SF6">
    <property type="entry name" value="TRANSCRIPTION ELONGATION FACTOR SPT6"/>
    <property type="match status" value="1"/>
</dbReference>
<organism evidence="5 6">
    <name type="scientific">Babesia microti (strain RI)</name>
    <dbReference type="NCBI Taxonomy" id="1133968"/>
    <lineage>
        <taxon>Eukaryota</taxon>
        <taxon>Sar</taxon>
        <taxon>Alveolata</taxon>
        <taxon>Apicomplexa</taxon>
        <taxon>Aconoidasida</taxon>
        <taxon>Piroplasmida</taxon>
        <taxon>Babesiidae</taxon>
        <taxon>Babesia</taxon>
    </lineage>
</organism>
<dbReference type="GeneID" id="24425724"/>
<accession>I7I9M1</accession>
<feature type="compositionally biased region" description="Acidic residues" evidence="1">
    <location>
        <begin position="89"/>
        <end position="98"/>
    </location>
</feature>
<dbReference type="GO" id="GO:0034728">
    <property type="term" value="P:nucleosome organization"/>
    <property type="evidence" value="ECO:0007669"/>
    <property type="project" value="TreeGrafter"/>
</dbReference>
<name>I7I9M1_BABMR</name>
<dbReference type="GO" id="GO:0140673">
    <property type="term" value="P:transcription elongation-coupled chromatin remodeling"/>
    <property type="evidence" value="ECO:0007669"/>
    <property type="project" value="InterPro"/>
</dbReference>
<keyword evidence="5" id="KW-0648">Protein biosynthesis</keyword>
<protein>
    <submittedName>
        <fullName evidence="5">Transcription elongation factor SPT6</fullName>
    </submittedName>
</protein>
<feature type="region of interest" description="Disordered" evidence="1">
    <location>
        <begin position="128"/>
        <end position="162"/>
    </location>
</feature>
<proteinExistence type="predicted"/>
<dbReference type="KEGG" id="bmic:BmR1_04g05405"/>
<dbReference type="Pfam" id="PF14633">
    <property type="entry name" value="SH2_2"/>
    <property type="match status" value="1"/>
</dbReference>
<feature type="domain" description="Transcription elongation factor Spt6 helix-hairpin-helix motif" evidence="4">
    <location>
        <begin position="1080"/>
        <end position="1181"/>
    </location>
</feature>
<keyword evidence="5" id="KW-0251">Elongation factor</keyword>
<dbReference type="Gene3D" id="1.10.150.850">
    <property type="entry name" value="Spt6, helix-hairpin-helix domain"/>
    <property type="match status" value="1"/>
</dbReference>
<dbReference type="InterPro" id="IPR023323">
    <property type="entry name" value="Tex-like_dom_sf"/>
</dbReference>
<evidence type="ECO:0000259" key="3">
    <source>
        <dbReference type="Pfam" id="PF14633"/>
    </source>
</evidence>
<dbReference type="InterPro" id="IPR037027">
    <property type="entry name" value="YqgF/RNaseH-like_dom_sf"/>
</dbReference>
<feature type="compositionally biased region" description="Acidic residues" evidence="1">
    <location>
        <begin position="473"/>
        <end position="498"/>
    </location>
</feature>
<dbReference type="GO" id="GO:0042393">
    <property type="term" value="F:histone binding"/>
    <property type="evidence" value="ECO:0007669"/>
    <property type="project" value="TreeGrafter"/>
</dbReference>
<dbReference type="InterPro" id="IPR017072">
    <property type="entry name" value="TF_Spt6"/>
</dbReference>
<keyword evidence="6" id="KW-1185">Reference proteome</keyword>
<dbReference type="Gene3D" id="3.30.505.10">
    <property type="entry name" value="SH2 domain"/>
    <property type="match status" value="1"/>
</dbReference>
<reference evidence="5 6" key="3">
    <citation type="journal article" date="2016" name="Sci. Rep.">
        <title>Genome-wide diversity and gene expression profiling of Babesia microti isolates identify polymorphic genes that mediate host-pathogen interactions.</title>
        <authorList>
            <person name="Silva J.C."/>
            <person name="Cornillot E."/>
            <person name="McCracken C."/>
            <person name="Usmani-Brown S."/>
            <person name="Dwivedi A."/>
            <person name="Ifeonu O.O."/>
            <person name="Crabtree J."/>
            <person name="Gotia H.T."/>
            <person name="Virji A.Z."/>
            <person name="Reynes C."/>
            <person name="Colinge J."/>
            <person name="Kumar V."/>
            <person name="Lawres L."/>
            <person name="Pazzi J.E."/>
            <person name="Pablo J.V."/>
            <person name="Hung C."/>
            <person name="Brancato J."/>
            <person name="Kumari P."/>
            <person name="Orvis J."/>
            <person name="Tretina K."/>
            <person name="Chibucos M."/>
            <person name="Ott S."/>
            <person name="Sadzewicz L."/>
            <person name="Sengamalay N."/>
            <person name="Shetty A.C."/>
            <person name="Su Q."/>
            <person name="Tallon L."/>
            <person name="Fraser C.M."/>
            <person name="Frutos R."/>
            <person name="Molina D.M."/>
            <person name="Krause P.J."/>
            <person name="Ben Mamoun C."/>
        </authorList>
    </citation>
    <scope>NUCLEOTIDE SEQUENCE [LARGE SCALE GENOMIC DNA]</scope>
    <source>
        <strain evidence="5 6">RI</strain>
    </source>
</reference>
<dbReference type="OrthoDB" id="343921at2759"/>
<feature type="compositionally biased region" description="Polar residues" evidence="1">
    <location>
        <begin position="447"/>
        <end position="464"/>
    </location>
</feature>
<reference evidence="5 6" key="2">
    <citation type="journal article" date="2013" name="PLoS ONE">
        <title>Whole genome mapping and re-organization of the nuclear and mitochondrial genomes of Babesia microti isolates.</title>
        <authorList>
            <person name="Cornillot E."/>
            <person name="Dassouli A."/>
            <person name="Garg A."/>
            <person name="Pachikara N."/>
            <person name="Randazzo S."/>
            <person name="Depoix D."/>
            <person name="Carcy B."/>
            <person name="Delbecq S."/>
            <person name="Frutos R."/>
            <person name="Silva J.C."/>
            <person name="Sutton R."/>
            <person name="Krause P.J."/>
            <person name="Mamoun C.B."/>
        </authorList>
    </citation>
    <scope>NUCLEOTIDE SEQUENCE [LARGE SCALE GENOMIC DNA]</scope>
    <source>
        <strain evidence="5 6">RI</strain>
    </source>
</reference>
<dbReference type="Proteomes" id="UP000002899">
    <property type="component" value="Chromosome IV"/>
</dbReference>
<dbReference type="PANTHER" id="PTHR10145">
    <property type="entry name" value="TRANSCRIPTION ELONGATION FACTOR SPT6"/>
    <property type="match status" value="1"/>
</dbReference>
<dbReference type="EMBL" id="LN871599">
    <property type="protein sequence ID" value="CCF75279.2"/>
    <property type="molecule type" value="Genomic_DNA"/>
</dbReference>
<dbReference type="Gene3D" id="1.10.10.650">
    <property type="entry name" value="RuvA domain 2-like"/>
    <property type="match status" value="1"/>
</dbReference>
<dbReference type="InterPro" id="IPR036860">
    <property type="entry name" value="SH2_dom_sf"/>
</dbReference>
<gene>
    <name evidence="5" type="ORF">BmR1_04g05405</name>
</gene>
<feature type="compositionally biased region" description="Basic and acidic residues" evidence="1">
    <location>
        <begin position="45"/>
        <end position="55"/>
    </location>
</feature>
<dbReference type="RefSeq" id="XP_021337167.1">
    <property type="nucleotide sequence ID" value="XM_021482384.1"/>
</dbReference>
<feature type="domain" description="Spt6 acidic N-terminal" evidence="2">
    <location>
        <begin position="72"/>
        <end position="138"/>
    </location>
</feature>